<dbReference type="PANTHER" id="PTHR11844">
    <property type="entry name" value="METALLOPROTEASE INHIBITOR"/>
    <property type="match status" value="1"/>
</dbReference>
<evidence type="ECO:0000313" key="8">
    <source>
        <dbReference type="Proteomes" id="UP001195724"/>
    </source>
</evidence>
<dbReference type="GO" id="GO:0031012">
    <property type="term" value="C:extracellular matrix"/>
    <property type="evidence" value="ECO:0007669"/>
    <property type="project" value="TreeGrafter"/>
</dbReference>
<evidence type="ECO:0000313" key="7">
    <source>
        <dbReference type="Proteomes" id="UP000671828"/>
    </source>
</evidence>
<dbReference type="GO" id="GO:0008191">
    <property type="term" value="F:metalloendopeptidase inhibitor activity"/>
    <property type="evidence" value="ECO:0007669"/>
    <property type="project" value="InterPro"/>
</dbReference>
<evidence type="ECO:0000256" key="3">
    <source>
        <dbReference type="SAM" id="MobiDB-lite"/>
    </source>
</evidence>
<dbReference type="Proteomes" id="UP000671828">
    <property type="component" value="Chromosome"/>
</dbReference>
<dbReference type="EMBL" id="CP072788">
    <property type="protein sequence ID" value="QTR02527.1"/>
    <property type="molecule type" value="Genomic_DNA"/>
</dbReference>
<dbReference type="AlphaFoldDB" id="A0A8T8HVV3"/>
<dbReference type="EMBL" id="JAFBCL010000001">
    <property type="protein sequence ID" value="MBM7814157.1"/>
    <property type="molecule type" value="Genomic_DNA"/>
</dbReference>
<feature type="compositionally biased region" description="Low complexity" evidence="3">
    <location>
        <begin position="140"/>
        <end position="163"/>
    </location>
</feature>
<name>A0A8T8HVV3_9PSEU</name>
<keyword evidence="4" id="KW-0732">Signal</keyword>
<protein>
    <recommendedName>
        <fullName evidence="9">Tissue inhibitor of metalloproteinase</fullName>
    </recommendedName>
</protein>
<dbReference type="GO" id="GO:0002020">
    <property type="term" value="F:protease binding"/>
    <property type="evidence" value="ECO:0007669"/>
    <property type="project" value="TreeGrafter"/>
</dbReference>
<dbReference type="Pfam" id="PF00965">
    <property type="entry name" value="TIMP"/>
    <property type="match status" value="1"/>
</dbReference>
<feature type="region of interest" description="Disordered" evidence="3">
    <location>
        <begin position="130"/>
        <end position="163"/>
    </location>
</feature>
<accession>A0A8T8HVV3</accession>
<dbReference type="Proteomes" id="UP001195724">
    <property type="component" value="Unassembled WGS sequence"/>
</dbReference>
<gene>
    <name evidence="6" type="ORF">J7S33_26020</name>
    <name evidence="5" type="ORF">JOE68_005022</name>
</gene>
<organism evidence="6 7">
    <name type="scientific">Saccharothrix algeriensis</name>
    <dbReference type="NCBI Taxonomy" id="173560"/>
    <lineage>
        <taxon>Bacteria</taxon>
        <taxon>Bacillati</taxon>
        <taxon>Actinomycetota</taxon>
        <taxon>Actinomycetes</taxon>
        <taxon>Pseudonocardiales</taxon>
        <taxon>Pseudonocardiaceae</taxon>
        <taxon>Saccharothrix</taxon>
    </lineage>
</organism>
<evidence type="ECO:0000256" key="1">
    <source>
        <dbReference type="ARBA" id="ARBA00004613"/>
    </source>
</evidence>
<reference evidence="6" key="2">
    <citation type="submission" date="2021-04" db="EMBL/GenBank/DDBJ databases">
        <title>Saccharothrix algeriensis WGS.</title>
        <authorList>
            <person name="Stuskova K."/>
            <person name="Hakalova E."/>
            <person name="Tebbal A.B."/>
            <person name="Eichmeier A."/>
        </authorList>
    </citation>
    <scope>NUCLEOTIDE SEQUENCE</scope>
    <source>
        <strain evidence="6">NRRL B-24137</strain>
    </source>
</reference>
<sequence length="163" mass="17032">MAGKRFLAHALAGAVVAAGMLTAVSTGTANACSCFPDDNEGKRYVRADHVFVGLVLSEHVDRGNPDTNHDDKYSYAVRVGKEYKGDVPRRVQVHTSAGGTTCGIRLTVGTRYLVFAHGDSSDRAVDTQLCSGTRPAAGGPPDTLPTHTSTTTPTTTPCPTDAA</sequence>
<dbReference type="GO" id="GO:0051045">
    <property type="term" value="P:negative regulation of membrane protein ectodomain proteolysis"/>
    <property type="evidence" value="ECO:0007669"/>
    <property type="project" value="TreeGrafter"/>
</dbReference>
<dbReference type="Gene3D" id="2.40.50.120">
    <property type="match status" value="1"/>
</dbReference>
<feature type="chain" id="PRO_5035756596" description="Tissue inhibitor of metalloproteinase" evidence="4">
    <location>
        <begin position="32"/>
        <end position="163"/>
    </location>
</feature>
<keyword evidence="2" id="KW-0964">Secreted</keyword>
<dbReference type="InterPro" id="IPR008993">
    <property type="entry name" value="TIMP-like_OB-fold"/>
</dbReference>
<evidence type="ECO:0000256" key="4">
    <source>
        <dbReference type="SAM" id="SignalP"/>
    </source>
</evidence>
<dbReference type="PANTHER" id="PTHR11844:SF33">
    <property type="entry name" value="TISSUE INHIBITOR OF METALLOPROTEINASE"/>
    <property type="match status" value="1"/>
</dbReference>
<dbReference type="SUPFAM" id="SSF50242">
    <property type="entry name" value="TIMP-like"/>
    <property type="match status" value="1"/>
</dbReference>
<reference evidence="5 8" key="1">
    <citation type="submission" date="2021-01" db="EMBL/GenBank/DDBJ databases">
        <title>Sequencing the genomes of 1000 actinobacteria strains.</title>
        <authorList>
            <person name="Klenk H.-P."/>
        </authorList>
    </citation>
    <scope>NUCLEOTIDE SEQUENCE [LARGE SCALE GENOMIC DNA]</scope>
    <source>
        <strain evidence="5 8">DSM 44581</strain>
    </source>
</reference>
<proteinExistence type="predicted"/>
<dbReference type="GO" id="GO:0005615">
    <property type="term" value="C:extracellular space"/>
    <property type="evidence" value="ECO:0007669"/>
    <property type="project" value="TreeGrafter"/>
</dbReference>
<evidence type="ECO:0000256" key="2">
    <source>
        <dbReference type="ARBA" id="ARBA00022525"/>
    </source>
</evidence>
<dbReference type="RefSeq" id="WP_204844699.1">
    <property type="nucleotide sequence ID" value="NZ_JAFBCL010000001.1"/>
</dbReference>
<comment type="subcellular location">
    <subcellularLocation>
        <location evidence="1">Secreted</location>
    </subcellularLocation>
</comment>
<evidence type="ECO:0000313" key="5">
    <source>
        <dbReference type="EMBL" id="MBM7814157.1"/>
    </source>
</evidence>
<evidence type="ECO:0008006" key="9">
    <source>
        <dbReference type="Google" id="ProtNLM"/>
    </source>
</evidence>
<keyword evidence="8" id="KW-1185">Reference proteome</keyword>
<feature type="signal peptide" evidence="4">
    <location>
        <begin position="1"/>
        <end position="31"/>
    </location>
</feature>
<evidence type="ECO:0000313" key="6">
    <source>
        <dbReference type="EMBL" id="QTR02527.1"/>
    </source>
</evidence>
<dbReference type="InterPro" id="IPR001820">
    <property type="entry name" value="TIMP"/>
</dbReference>